<gene>
    <name evidence="1" type="ORF">GL58_18775</name>
</gene>
<dbReference type="EMBL" id="JNVD01000030">
    <property type="protein sequence ID" value="KOC19251.1"/>
    <property type="molecule type" value="Genomic_DNA"/>
</dbReference>
<dbReference type="RefSeq" id="WP_053284372.1">
    <property type="nucleotide sequence ID" value="NZ_JNVD01000030.1"/>
</dbReference>
<organism evidence="1 2">
    <name type="scientific">Comamonas testosteroni</name>
    <name type="common">Pseudomonas testosteroni</name>
    <dbReference type="NCBI Taxonomy" id="285"/>
    <lineage>
        <taxon>Bacteria</taxon>
        <taxon>Pseudomonadati</taxon>
        <taxon>Pseudomonadota</taxon>
        <taxon>Betaproteobacteria</taxon>
        <taxon>Burkholderiales</taxon>
        <taxon>Comamonadaceae</taxon>
        <taxon>Comamonas</taxon>
    </lineage>
</organism>
<protein>
    <submittedName>
        <fullName evidence="1">Uncharacterized protein</fullName>
    </submittedName>
</protein>
<comment type="caution">
    <text evidence="1">The sequence shown here is derived from an EMBL/GenBank/DDBJ whole genome shotgun (WGS) entry which is preliminary data.</text>
</comment>
<dbReference type="PATRIC" id="fig|285.49.peg.3882"/>
<dbReference type="AlphaFoldDB" id="A0A0L7MBJ8"/>
<accession>A0A0L7MBJ8</accession>
<name>A0A0L7MBJ8_COMTE</name>
<reference evidence="2" key="1">
    <citation type="submission" date="2014-06" db="EMBL/GenBank/DDBJ databases">
        <title>Draft genome sequence of C. testosteroni WDL7.</title>
        <authorList>
            <person name="Wu Y."/>
            <person name="Seshan H."/>
            <person name="Arumugam K."/>
        </authorList>
    </citation>
    <scope>NUCLEOTIDE SEQUENCE [LARGE SCALE GENOMIC DNA]</scope>
    <source>
        <strain evidence="2">WDL7</strain>
    </source>
</reference>
<evidence type="ECO:0000313" key="2">
    <source>
        <dbReference type="Proteomes" id="UP000037442"/>
    </source>
</evidence>
<evidence type="ECO:0000313" key="1">
    <source>
        <dbReference type="EMBL" id="KOC19251.1"/>
    </source>
</evidence>
<dbReference type="Proteomes" id="UP000037442">
    <property type="component" value="Unassembled WGS sequence"/>
</dbReference>
<sequence>MSVIENYPALRPTLLLDFANSGRVHPLVQCTRASTATCFGPDGKLRTVAANVPRVDYEQGTGKCLGLLAEEARTNLLLNSLTMATGSRGTSAAWATAPSVEFPGALSLIATGIFGVTYAGSAGAIYGGVSATASTSYTLSVYARLLPGSAVDKARLRISDSDGNNFYSLTTLTTDRLTLCSVAITTSATSNSISWAIGTEGGLMNVELVAYQLEVGGFPTSRIPTAAAAVTRAADLITLDYLLPSRGAIVSSVAGLSSASTSNAYVWSAINPADNSADHAYFYYPGGTQSTNWWTNKGGVGQSGGNVLGRRQNAGISFDAGTKTAAIASGSLFFQDESTRPRDFPGNLSQLLLGRSRANAGFLNGCISRLAVYSGRITNAQLQRLTA</sequence>
<proteinExistence type="predicted"/>